<dbReference type="Pfam" id="PF00059">
    <property type="entry name" value="Lectin_C"/>
    <property type="match status" value="2"/>
</dbReference>
<evidence type="ECO:0000259" key="8">
    <source>
        <dbReference type="PROSITE" id="PS50041"/>
    </source>
</evidence>
<dbReference type="Pfam" id="PF02494">
    <property type="entry name" value="HYR"/>
    <property type="match status" value="4"/>
</dbReference>
<sequence>MLCFNPLSPPQWRAALLAVLIFGVFFPLTAQTTYTVNNTSADVATVNSLPWAIAQANLDAAADVINITATGTMTSTATLIITEPVSINGTSTGGVPNFILSGTVGLLRTVGTKTGLTITNLGFLGAAGNFGNNLAIDVDNWTDVEISNCKFELIRRTAIEVTSGSDVTITNNEFIDCGGAAGGYIVNLASMTDVAGDRLTMAGNTFSGGANAVFLAGMDGLAIANAGSTEVLLPDNDGRKTVGGTNLRLQNCPDASLANVDLSFDNGASGITGTGLSTLNCANLTVNNLTIDRRNNGIQVDNSETVSVTNNTLTNVNTIGVGVTGGSSATVTGNSFTSCGGGAGRYNLELNSISAVGGSRVTVSGNTFSGGSNAVSIIGMDGVTVANTGSPEVLLSDTDGRKTVGGTNLRFQNCADVSLANFDLGFDNGASSINGTGLSTLNCANLVVDNLTIDRRGNGLLVDNSETVSVINNTLTNVNTIGIRVNGGSSATVTGNSFTSCGGAGGRYNLELFNISDVGGSRLMASGNTFSGGGNAVWISGMDGVTVANTGSPEVLLPDSDGRKTVGGTNLYLQNCPNVSLANFDLGFDNGASGITGTGLYASGCANLMVDNLTIDRRSNGLQVDNSETVSVTNNTLTNVSRTGIRVNGGSSATVTGNSFTSCGGAGSRYNLELNNISDVGGSRLTASGNTFSGGGNAVWIAAMDGVTIANTGSPEVLLPDNDGRKTVGGTNLYLQNCPNVSLADFDLSFDNGASGINGIGLNASGCANLMVDNLTVDRRSVGVQVYNSATGSVTNSNISNANFTAIRVSDGSNVTVTGNTIGTSGGAGSRYALELLSISADGGPRMNVSGNTFAGGANAVWIHNMDGVTVKNVAPAEVILADDDGRASVAGTNLKVQSSPNTTLTDLDLSYSGTGPSGTGLFGASTANLSVSGATITDRLIGVQLDNCVNSSVMDNTLTNNTIKGIFIRSGENATVTGNALTNCGGGFNNGSLHFESVAADVENMRLEASGNSFTDCNGGVYVNNMPGIIVSDGSVAGTEITLTEADQIGPFGAFAVELNTSENGRVEGLTLKAPDENVGNLQGIRALGCSGVVVTGNSVRGRTYAISVLQGAAITSSPTVSGNLIEANNIGLYVDLKSTDVAANATGNNFVCNITGIQARQDANVDASGNFWGDAGGSATDSGNGDTYQVLNNAVINNTNTFSPTPVAGVATLTIAQIAATGNAAAITDGQTATAVADHTDFGDVLTGESLTRTFTISNAGTDELILSDITITGDAAFTIGAGAPTTVAGGGTATFDVVYAPTVAGAATATTVTVAHDACQDDDGEFSFAVGGLAIASCDITITSATPTAEGCPGADDGSITVNATCTTCTGGIVYTISPAVGTLNANVFSDLPDGTYTVTATDASDGSCTVSETGVMVAAGMDTEAPTFTCPTTAEITLDLCGETTISPVDLGLIVADNCVADPTTTLSPSTLTGAGTTNVTVTVSDGTNTDNSCVVAVTTVENPEAFTITTQADDLGNQCPGAAVIISAATLLGNDNASDGRNIEVQDLTLVDPTQGSVVNNGDGTFTFTPATNFSGAVAFEYLVTAEGDDLFFNENGHYYEFVTAPDITWTDAKTAAEERSLFGQQGYLVTITSQAEQDFVLTKLRGQGWMGATDLEVPNTWKWVTGPEAGTAFWQGLANGSPVNGAYTNWQVNEPNNFPHANGESYAHFRTNGQWNDYPEDRTGTNEIQGYVVEYGGSIGCTPNFTAVGSITLTLTDTEAPEITCPEAIDVIATSASGAEVTFADATATDNCSATVSQTAGPASGSTFPMGVTTVTFEAEDPSENTVSCSFDITVSGVAPDISCPDNITVSNDAGDCSAIVSFAATETAGIPASTITYSQNPGTSFPVGMTTVTATATNAIGSDDCTFTVTVEDTEAPTFICPTTAEITLDLCGETTISPVDLGLIVTDNCGLIPTIALSQTDLVGVGTTNVTVTVSDGTNTDNSCIVAVETVENPDFFTITTDAEDLGTSCPTAEVNISAATLLDGDVASNGATLIIQEVNLVNPTDGTIEDNQNGTFTFTPADGVTGSIAMTYIVKTEGSDLFYSENGHYYKYFDAPQISWTDAKIAAEAQTLFGMSGYLPTITSENENNFIVSRIGGNSWIGASDAEAEGVWKWMTGPEAGQVFWNGLNNGAAQNGFYTNWHFANPSNSGNNEDYGMMLDEPSDPASRGQWNDWPLTFSSITGYIAEFGDESSCIPDVTAIGNISLLIEDTEEPMIECPEAISVIATSAAGAVVTFADATATDNCSATVSQTAGLASGATFPIGVTTVTFEAEDPSENTVSCSFDITVSGIAPDIICPDNITVNNDEGDCGAIVSFAAIETAGIPASTIAYSQDPGTSFPVGTTTVTATAANAVGTDNCMFTITVEDNEGPTFTCPSVVARTITTTGEAGCEVEIPNLTTEVTDATDNCGLGSNVIVQDVVAGLSTAYGHGDEIVVTLTLMDAVGNNDAESCQVTLTVNDDDDPTLECVTSFNANLGTDAMVTVSATDLFTSVGDNCATSLTPAIQGGPQTYSCADFGAAVAPILTVEVSDGHGNSQTCDVSINVTDTNFECCEIEIDEVISTRVVCGNDGTVTISATCTSCENGNADIEYRLGDGEYQSSDFFDELTEGTYDITIRDADRPGCMTISTITVGECVGEIPGNSIDDDCDAETDELSTAQWILLDAGDNAACTSNTDCCAAVFCYGLEYTPGVTGTLTSYTTGFTTDCVEGNTPLISNASCVMVDNSFDAADCAGGNGILFNSSGSGILPGGQAVLLTKNTPIILHQICLSIPADQMIDLVEDAITNITMSIDVAGFRSIDPVLKVTDNPAYETATASGNQSPVVASTGPIDECYLTLADAEAAALAATSATDDCTSVSAPELSVATVGTCAAVITVTATDQCGLTTDVVYNTRIDADGPVVDGTLEAMEVEACVASDVAAATSIAELEALGVVGFDITDNCTPDEDLMVTYTDDSQGSCPVTVTRTYTITDECDRSSTVTQTLTLNDTTAPTAMGVITPTTLDGCDADDAPDAVTSVSELEQLEGNLDIMDACTADADMEVTFMQFLTDDCPRVLTRVYTVKDACGNATQVSHQFIIQDLEVPSATGSLLPITLEGCDASTAPDAVTTIADLEALAGDLDVMDNCTDDADLVVTFVDTEESGTCPAKIIIIRTYTITDRCDNSFTVVQVITIEDTTAPEVVGTLSATDVEGCDDSAAPAAATSVAELEEMAGGVLISDACTVDGDLAVSHSDASLAGVCPNVLVITRTYTVMDACDNASTLTQTINITDTTDPGVTGAPELTTVEGCDASVAPAAVTTVADLEALGTGFDIFDACTADAALVVTHNDVSEAGTCPVKLIITRTYTITDACGNDVTVDHVIEVEDNTAPELTLGTLPTDCYADRAAAEQAAIDATSASDNCTGDVALTVESSGTCPATITVTGKDICGNMASVVYENVTITDGAVPTEMGGPVAISMDVQTELDVVEPTPPSFEDVCGNVLTAVGPVIADNYTTGDCSGTVTYTWTYTDCGGTETTWTFTYNIDCLGLNIRVFTEGTYDAGTGLLSTFLNENHLLPGQDKAMSPIFSIRLFADFSPAGHPYQEAPWFYSAHTGEGYGDVSAPGATGSEVPYPAHVADWVIVTVRENGIQPANDVWTCTGWLHNTGEVTFPEACPITLDAGSTYQIIVEHRNHLAVMAEATMAADGSHITHDFTTENSYAPIFRFGQKEETDGAWSMFSGNAEQVSSRVGINSADRTTWSILQNLRGYYLGDFDQSSQVESNDETQWKNNQNKTSGIRFD</sequence>
<name>A0A1H9GX06_9BACT</name>
<keyword evidence="4" id="KW-0677">Repeat</keyword>
<evidence type="ECO:0000313" key="10">
    <source>
        <dbReference type="EMBL" id="SEQ54652.1"/>
    </source>
</evidence>
<dbReference type="InterPro" id="IPR034007">
    <property type="entry name" value="CTLD_bac"/>
</dbReference>
<keyword evidence="3" id="KW-0963">Cytoplasm</keyword>
<dbReference type="InterPro" id="IPR053879">
    <property type="entry name" value="HYDIN_VesB_CFA65-like_Ig"/>
</dbReference>
<dbReference type="InterPro" id="IPR057078">
    <property type="entry name" value="HYR-4C"/>
</dbReference>
<feature type="domain" description="C-type lectin" evidence="8">
    <location>
        <begin position="2094"/>
        <end position="2222"/>
    </location>
</feature>
<dbReference type="NCBIfam" id="NF012200">
    <property type="entry name" value="choice_anch_D"/>
    <property type="match status" value="1"/>
</dbReference>
<feature type="domain" description="HYR" evidence="9">
    <location>
        <begin position="1762"/>
        <end position="1843"/>
    </location>
</feature>
<feature type="domain" description="HYR" evidence="9">
    <location>
        <begin position="2258"/>
        <end position="2339"/>
    </location>
</feature>
<evidence type="ECO:0000256" key="1">
    <source>
        <dbReference type="ARBA" id="ARBA00004138"/>
    </source>
</evidence>
<dbReference type="CDD" id="cd03603">
    <property type="entry name" value="CLECT_VCBS"/>
    <property type="match status" value="2"/>
</dbReference>
<dbReference type="SUPFAM" id="SSF51126">
    <property type="entry name" value="Pectin lyase-like"/>
    <property type="match status" value="7"/>
</dbReference>
<keyword evidence="11" id="KW-1185">Reference proteome</keyword>
<feature type="domain" description="C-type lectin" evidence="8">
    <location>
        <begin position="1600"/>
        <end position="1723"/>
    </location>
</feature>
<dbReference type="SUPFAM" id="SSF56436">
    <property type="entry name" value="C-type lectin-like"/>
    <property type="match status" value="2"/>
</dbReference>
<dbReference type="RefSeq" id="WP_090168584.1">
    <property type="nucleotide sequence ID" value="NZ_FOFB01000011.1"/>
</dbReference>
<dbReference type="Pfam" id="PF13229">
    <property type="entry name" value="Beta_helix"/>
    <property type="match status" value="3"/>
</dbReference>
<evidence type="ECO:0000259" key="9">
    <source>
        <dbReference type="PROSITE" id="PS50825"/>
    </source>
</evidence>
<dbReference type="InterPro" id="IPR022441">
    <property type="entry name" value="Para_beta_helix_rpt-2"/>
</dbReference>
<evidence type="ECO:0000256" key="2">
    <source>
        <dbReference type="ARBA" id="ARBA00004496"/>
    </source>
</evidence>
<dbReference type="InterPro" id="IPR012334">
    <property type="entry name" value="Pectin_lyas_fold"/>
</dbReference>
<dbReference type="InParanoid" id="A0A1H9GX06"/>
<dbReference type="Pfam" id="PF17892">
    <property type="entry name" value="Cadherin_5"/>
    <property type="match status" value="2"/>
</dbReference>
<dbReference type="InterPro" id="IPR011050">
    <property type="entry name" value="Pectin_lyase_fold/virulence"/>
</dbReference>
<dbReference type="InterPro" id="IPR013783">
    <property type="entry name" value="Ig-like_fold"/>
</dbReference>
<organism evidence="10 11">
    <name type="scientific">Neolewinella agarilytica</name>
    <dbReference type="NCBI Taxonomy" id="478744"/>
    <lineage>
        <taxon>Bacteria</taxon>
        <taxon>Pseudomonadati</taxon>
        <taxon>Bacteroidota</taxon>
        <taxon>Saprospiria</taxon>
        <taxon>Saprospirales</taxon>
        <taxon>Lewinellaceae</taxon>
        <taxon>Neolewinella</taxon>
    </lineage>
</organism>
<dbReference type="InterPro" id="IPR039448">
    <property type="entry name" value="Beta_helix"/>
</dbReference>
<dbReference type="PROSITE" id="PS50825">
    <property type="entry name" value="HYR"/>
    <property type="match status" value="3"/>
</dbReference>
<evidence type="ECO:0000313" key="11">
    <source>
        <dbReference type="Proteomes" id="UP000199021"/>
    </source>
</evidence>
<keyword evidence="6" id="KW-0966">Cell projection</keyword>
<evidence type="ECO:0000256" key="5">
    <source>
        <dbReference type="ARBA" id="ARBA00023069"/>
    </source>
</evidence>
<dbReference type="InterPro" id="IPR003410">
    <property type="entry name" value="HYR_dom"/>
</dbReference>
<dbReference type="SMART" id="SM00710">
    <property type="entry name" value="PbH1"/>
    <property type="match status" value="27"/>
</dbReference>
<protein>
    <submittedName>
        <fullName evidence="10">Parallel beta-helix repeat (Two copies)</fullName>
    </submittedName>
</protein>
<dbReference type="GO" id="GO:0005737">
    <property type="term" value="C:cytoplasm"/>
    <property type="evidence" value="ECO:0007669"/>
    <property type="project" value="UniProtKB-SubCell"/>
</dbReference>
<dbReference type="Gene3D" id="2.60.40.10">
    <property type="entry name" value="Immunoglobulins"/>
    <property type="match status" value="1"/>
</dbReference>
<dbReference type="STRING" id="478744.SAMN05444359_111144"/>
<dbReference type="EMBL" id="FOFB01000011">
    <property type="protein sequence ID" value="SEQ54652.1"/>
    <property type="molecule type" value="Genomic_DNA"/>
</dbReference>
<dbReference type="OrthoDB" id="279982at2"/>
<dbReference type="PANTHER" id="PTHR24273">
    <property type="entry name" value="FI04643P-RELATED"/>
    <property type="match status" value="1"/>
</dbReference>
<keyword evidence="5" id="KW-0969">Cilium</keyword>
<dbReference type="InterPro" id="IPR001304">
    <property type="entry name" value="C-type_lectin-like"/>
</dbReference>
<dbReference type="Pfam" id="PF22544">
    <property type="entry name" value="HYDIN_VesB_CFA65-like_Ig"/>
    <property type="match status" value="1"/>
</dbReference>
<comment type="subcellular location">
    <subcellularLocation>
        <location evidence="1">Cell projection</location>
        <location evidence="1">Cilium</location>
    </subcellularLocation>
    <subcellularLocation>
        <location evidence="2">Cytoplasm</location>
    </subcellularLocation>
</comment>
<proteinExistence type="predicted"/>
<accession>A0A1H9GX06</accession>
<reference evidence="11" key="1">
    <citation type="submission" date="2016-10" db="EMBL/GenBank/DDBJ databases">
        <authorList>
            <person name="Varghese N."/>
            <person name="Submissions S."/>
        </authorList>
    </citation>
    <scope>NUCLEOTIDE SEQUENCE [LARGE SCALE GENOMIC DNA]</scope>
    <source>
        <strain evidence="11">DSM 24740</strain>
    </source>
</reference>
<dbReference type="InterPro" id="IPR016186">
    <property type="entry name" value="C-type_lectin-like/link_sf"/>
</dbReference>
<dbReference type="InterPro" id="IPR006626">
    <property type="entry name" value="PbH1"/>
</dbReference>
<dbReference type="InterPro" id="IPR041690">
    <property type="entry name" value="Cadherin_5"/>
</dbReference>
<evidence type="ECO:0000256" key="7">
    <source>
        <dbReference type="SAM" id="MobiDB-lite"/>
    </source>
</evidence>
<dbReference type="PROSITE" id="PS50041">
    <property type="entry name" value="C_TYPE_LECTIN_2"/>
    <property type="match status" value="2"/>
</dbReference>
<dbReference type="NCBIfam" id="TIGR03804">
    <property type="entry name" value="para_beta_helix"/>
    <property type="match status" value="1"/>
</dbReference>
<gene>
    <name evidence="10" type="ORF">SAMN05444359_111144</name>
</gene>
<feature type="compositionally biased region" description="Polar residues" evidence="7">
    <location>
        <begin position="3814"/>
        <end position="3827"/>
    </location>
</feature>
<dbReference type="SMART" id="SM00034">
    <property type="entry name" value="CLECT"/>
    <property type="match status" value="2"/>
</dbReference>
<evidence type="ECO:0000256" key="6">
    <source>
        <dbReference type="ARBA" id="ARBA00023273"/>
    </source>
</evidence>
<feature type="region of interest" description="Disordered" evidence="7">
    <location>
        <begin position="3806"/>
        <end position="3827"/>
    </location>
</feature>
<dbReference type="InterPro" id="IPR016187">
    <property type="entry name" value="CTDL_fold"/>
</dbReference>
<feature type="domain" description="HYR" evidence="9">
    <location>
        <begin position="2415"/>
        <end position="2509"/>
    </location>
</feature>
<evidence type="ECO:0000256" key="3">
    <source>
        <dbReference type="ARBA" id="ARBA00022490"/>
    </source>
</evidence>
<dbReference type="PANTHER" id="PTHR24273:SF32">
    <property type="entry name" value="HYALIN"/>
    <property type="match status" value="1"/>
</dbReference>
<dbReference type="Gene3D" id="3.10.100.10">
    <property type="entry name" value="Mannose-Binding Protein A, subunit A"/>
    <property type="match status" value="2"/>
</dbReference>
<dbReference type="Gene3D" id="2.160.20.10">
    <property type="entry name" value="Single-stranded right-handed beta-helix, Pectin lyase-like"/>
    <property type="match status" value="6"/>
</dbReference>
<dbReference type="Pfam" id="PF23237">
    <property type="entry name" value="HYR_4C"/>
    <property type="match status" value="1"/>
</dbReference>
<dbReference type="Proteomes" id="UP000199021">
    <property type="component" value="Unassembled WGS sequence"/>
</dbReference>
<evidence type="ECO:0000256" key="4">
    <source>
        <dbReference type="ARBA" id="ARBA00022737"/>
    </source>
</evidence>
<dbReference type="Gene3D" id="2.60.40.3440">
    <property type="match status" value="1"/>
</dbReference>